<name>A0A9J5Z3C9_SOLCO</name>
<organism evidence="2 3">
    <name type="scientific">Solanum commersonii</name>
    <name type="common">Commerson's wild potato</name>
    <name type="synonym">Commerson's nightshade</name>
    <dbReference type="NCBI Taxonomy" id="4109"/>
    <lineage>
        <taxon>Eukaryota</taxon>
        <taxon>Viridiplantae</taxon>
        <taxon>Streptophyta</taxon>
        <taxon>Embryophyta</taxon>
        <taxon>Tracheophyta</taxon>
        <taxon>Spermatophyta</taxon>
        <taxon>Magnoliopsida</taxon>
        <taxon>eudicotyledons</taxon>
        <taxon>Gunneridae</taxon>
        <taxon>Pentapetalae</taxon>
        <taxon>asterids</taxon>
        <taxon>lamiids</taxon>
        <taxon>Solanales</taxon>
        <taxon>Solanaceae</taxon>
        <taxon>Solanoideae</taxon>
        <taxon>Solaneae</taxon>
        <taxon>Solanum</taxon>
    </lineage>
</organism>
<dbReference type="EMBL" id="JACXVP010000005">
    <property type="protein sequence ID" value="KAG5605582.1"/>
    <property type="molecule type" value="Genomic_DNA"/>
</dbReference>
<keyword evidence="3" id="KW-1185">Reference proteome</keyword>
<reference evidence="2 3" key="1">
    <citation type="submission" date="2020-09" db="EMBL/GenBank/DDBJ databases">
        <title>De no assembly of potato wild relative species, Solanum commersonii.</title>
        <authorList>
            <person name="Cho K."/>
        </authorList>
    </citation>
    <scope>NUCLEOTIDE SEQUENCE [LARGE SCALE GENOMIC DNA]</scope>
    <source>
        <strain evidence="2">LZ3.2</strain>
        <tissue evidence="2">Leaf</tissue>
    </source>
</reference>
<gene>
    <name evidence="2" type="ORF">H5410_027074</name>
</gene>
<evidence type="ECO:0000313" key="2">
    <source>
        <dbReference type="EMBL" id="KAG5605582.1"/>
    </source>
</evidence>
<dbReference type="Proteomes" id="UP000824120">
    <property type="component" value="Chromosome 5"/>
</dbReference>
<sequence>MGQISTYFNPRPKGGLASDTMVNPKNKPRMVENLKFWENKQKASQRSSRRAQLGLPFEPYTLLEVLVGDVTLKGKRNQLANFGQIRGSLSTPRILKVGVRIWQVGLFGELGQARRVVW</sequence>
<protein>
    <submittedName>
        <fullName evidence="2">Uncharacterized protein</fullName>
    </submittedName>
</protein>
<feature type="region of interest" description="Disordered" evidence="1">
    <location>
        <begin position="1"/>
        <end position="24"/>
    </location>
</feature>
<evidence type="ECO:0000313" key="3">
    <source>
        <dbReference type="Proteomes" id="UP000824120"/>
    </source>
</evidence>
<evidence type="ECO:0000256" key="1">
    <source>
        <dbReference type="SAM" id="MobiDB-lite"/>
    </source>
</evidence>
<proteinExistence type="predicted"/>
<dbReference type="AlphaFoldDB" id="A0A9J5Z3C9"/>
<comment type="caution">
    <text evidence="2">The sequence shown here is derived from an EMBL/GenBank/DDBJ whole genome shotgun (WGS) entry which is preliminary data.</text>
</comment>
<accession>A0A9J5Z3C9</accession>